<organism evidence="5 6">
    <name type="scientific">Paraoerskovia sediminicola</name>
    <dbReference type="NCBI Taxonomy" id="1138587"/>
    <lineage>
        <taxon>Bacteria</taxon>
        <taxon>Bacillati</taxon>
        <taxon>Actinomycetota</taxon>
        <taxon>Actinomycetes</taxon>
        <taxon>Micrococcales</taxon>
        <taxon>Cellulomonadaceae</taxon>
        <taxon>Paraoerskovia</taxon>
    </lineage>
</organism>
<protein>
    <submittedName>
        <fullName evidence="5">Phosphonate monoester hydrolase</fullName>
    </submittedName>
</protein>
<evidence type="ECO:0000313" key="5">
    <source>
        <dbReference type="EMBL" id="BDZ41933.1"/>
    </source>
</evidence>
<accession>A0ABN6XEN4</accession>
<keyword evidence="6" id="KW-1185">Reference proteome</keyword>
<dbReference type="PROSITE" id="PS00523">
    <property type="entry name" value="SULFATASE_1"/>
    <property type="match status" value="1"/>
</dbReference>
<evidence type="ECO:0000256" key="3">
    <source>
        <dbReference type="ARBA" id="ARBA00022801"/>
    </source>
</evidence>
<feature type="domain" description="Sulfatase N-terminal" evidence="4">
    <location>
        <begin position="15"/>
        <end position="403"/>
    </location>
</feature>
<keyword evidence="2" id="KW-0479">Metal-binding</keyword>
<dbReference type="GO" id="GO:0016787">
    <property type="term" value="F:hydrolase activity"/>
    <property type="evidence" value="ECO:0007669"/>
    <property type="project" value="UniProtKB-KW"/>
</dbReference>
<dbReference type="SUPFAM" id="SSF53649">
    <property type="entry name" value="Alkaline phosphatase-like"/>
    <property type="match status" value="1"/>
</dbReference>
<dbReference type="InterPro" id="IPR024607">
    <property type="entry name" value="Sulfatase_CS"/>
</dbReference>
<evidence type="ECO:0000256" key="1">
    <source>
        <dbReference type="ARBA" id="ARBA00008779"/>
    </source>
</evidence>
<proteinExistence type="inferred from homology"/>
<evidence type="ECO:0000256" key="2">
    <source>
        <dbReference type="ARBA" id="ARBA00022723"/>
    </source>
</evidence>
<dbReference type="InterPro" id="IPR000917">
    <property type="entry name" value="Sulfatase_N"/>
</dbReference>
<reference evidence="6" key="1">
    <citation type="journal article" date="2019" name="Int. J. Syst. Evol. Microbiol.">
        <title>The Global Catalogue of Microorganisms (GCM) 10K type strain sequencing project: providing services to taxonomists for standard genome sequencing and annotation.</title>
        <authorList>
            <consortium name="The Broad Institute Genomics Platform"/>
            <consortium name="The Broad Institute Genome Sequencing Center for Infectious Disease"/>
            <person name="Wu L."/>
            <person name="Ma J."/>
        </authorList>
    </citation>
    <scope>NUCLEOTIDE SEQUENCE [LARGE SCALE GENOMIC DNA]</scope>
    <source>
        <strain evidence="6">NBRC 108565</strain>
    </source>
</reference>
<dbReference type="EMBL" id="AP027729">
    <property type="protein sequence ID" value="BDZ41933.1"/>
    <property type="molecule type" value="Genomic_DNA"/>
</dbReference>
<dbReference type="InterPro" id="IPR017850">
    <property type="entry name" value="Alkaline_phosphatase_core_sf"/>
</dbReference>
<dbReference type="Proteomes" id="UP001321475">
    <property type="component" value="Chromosome"/>
</dbReference>
<evidence type="ECO:0000259" key="4">
    <source>
        <dbReference type="Pfam" id="PF00884"/>
    </source>
</evidence>
<keyword evidence="3 5" id="KW-0378">Hydrolase</keyword>
<name>A0ABN6XEN4_9CELL</name>
<sequence length="511" mass="57969">MSTRDSTHDVPTSRPNILLITTDQQHFDAIGTRTSVLETPNLDRLAGEGVQLDRAYCPNPLCSPSRSSIITGQYPSTHGCWTIGTKLDEEHQNLGQIFGEHGYATSLIGKAHFQPLASQPDQTSLEAPPTLQDLDFWRGFTGPYYGFDHIELARNHADEKWVGQHYALWMESKGLENWRDFFQTEDPASAREHSWDLPQEFHYTNFVRERTIADLEKSVGEGKPFFTWASFHDPHPPYLVPEPWASMYDPADVEPGRLSPGELANMPIWHRLTQEENPDYSPWQETPYSNHGFGSHLIDDDLLRKNIAIYYGMISFIDQAVGEILDRLDALGVAQDTIVVFTTDHGHFLGQHGLIAKGAFHYEDLLRVPMIARFPGRIPAGTTTSSLLSLIDLAPTFLAAAGIDVPESMQGVNQLPVWAGDQGRARDHVLVENRHQPTKVHIRTYVDERYKITLYRGRDAGEMFDLQEDPGEIRNLYDDPEYADLRAELLERFMDAELVRETSKYRRIAVA</sequence>
<dbReference type="Pfam" id="PF00884">
    <property type="entry name" value="Sulfatase"/>
    <property type="match status" value="1"/>
</dbReference>
<dbReference type="PANTHER" id="PTHR45953:SF1">
    <property type="entry name" value="IDURONATE 2-SULFATASE"/>
    <property type="match status" value="1"/>
</dbReference>
<evidence type="ECO:0000313" key="6">
    <source>
        <dbReference type="Proteomes" id="UP001321475"/>
    </source>
</evidence>
<dbReference type="PANTHER" id="PTHR45953">
    <property type="entry name" value="IDURONATE 2-SULFATASE"/>
    <property type="match status" value="1"/>
</dbReference>
<gene>
    <name evidence="5" type="ORF">GCM10025865_12320</name>
</gene>
<dbReference type="Gene3D" id="3.40.720.10">
    <property type="entry name" value="Alkaline Phosphatase, subunit A"/>
    <property type="match status" value="1"/>
</dbReference>
<comment type="similarity">
    <text evidence="1">Belongs to the sulfatase family.</text>
</comment>
<dbReference type="RefSeq" id="WP_286219004.1">
    <property type="nucleotide sequence ID" value="NZ_AP027729.1"/>
</dbReference>